<dbReference type="RefSeq" id="WP_165760527.1">
    <property type="nucleotide sequence ID" value="NZ_FXWL01000001.1"/>
</dbReference>
<dbReference type="Proteomes" id="UP000194469">
    <property type="component" value="Unassembled WGS sequence"/>
</dbReference>
<keyword evidence="1" id="KW-1133">Transmembrane helix</keyword>
<evidence type="ECO:0000313" key="2">
    <source>
        <dbReference type="EMBL" id="SMQ57823.1"/>
    </source>
</evidence>
<name>A0A1Y6ECC5_9SPHN</name>
<organism evidence="2 3">
    <name type="scientific">Sphingopyxis terrae subsp. ummariensis</name>
    <dbReference type="NCBI Taxonomy" id="429001"/>
    <lineage>
        <taxon>Bacteria</taxon>
        <taxon>Pseudomonadati</taxon>
        <taxon>Pseudomonadota</taxon>
        <taxon>Alphaproteobacteria</taxon>
        <taxon>Sphingomonadales</taxon>
        <taxon>Sphingomonadaceae</taxon>
        <taxon>Sphingopyxis</taxon>
    </lineage>
</organism>
<dbReference type="AlphaFoldDB" id="A0A1Y6ECC5"/>
<protein>
    <submittedName>
        <fullName evidence="2">Uncharacterized protein</fullName>
    </submittedName>
</protein>
<reference evidence="3" key="1">
    <citation type="submission" date="2017-04" db="EMBL/GenBank/DDBJ databases">
        <authorList>
            <person name="Varghese N."/>
            <person name="Submissions S."/>
        </authorList>
    </citation>
    <scope>NUCLEOTIDE SEQUENCE [LARGE SCALE GENOMIC DNA]</scope>
    <source>
        <strain evidence="3">UI2</strain>
    </source>
</reference>
<sequence>MQHLIGLIASQLPFACAIVALHGHIVGHSFTFLAMGGMEKSPRNLKNI</sequence>
<keyword evidence="3" id="KW-1185">Reference proteome</keyword>
<evidence type="ECO:0000313" key="3">
    <source>
        <dbReference type="Proteomes" id="UP000194469"/>
    </source>
</evidence>
<accession>A0A1Y6ECC5</accession>
<dbReference type="GeneID" id="303003515"/>
<keyword evidence="1" id="KW-0472">Membrane</keyword>
<keyword evidence="1" id="KW-0812">Transmembrane</keyword>
<feature type="transmembrane region" description="Helical" evidence="1">
    <location>
        <begin position="12"/>
        <end position="36"/>
    </location>
</feature>
<dbReference type="EMBL" id="FXWL01000001">
    <property type="protein sequence ID" value="SMQ57823.1"/>
    <property type="molecule type" value="Genomic_DNA"/>
</dbReference>
<gene>
    <name evidence="2" type="ORF">SAMN06295984_0005</name>
</gene>
<proteinExistence type="predicted"/>
<evidence type="ECO:0000256" key="1">
    <source>
        <dbReference type="SAM" id="Phobius"/>
    </source>
</evidence>